<dbReference type="InterPro" id="IPR029016">
    <property type="entry name" value="GAF-like_dom_sf"/>
</dbReference>
<dbReference type="PANTHER" id="PTHR30136">
    <property type="entry name" value="HELIX-TURN-HELIX TRANSCRIPTIONAL REGULATOR, ICLR FAMILY"/>
    <property type="match status" value="1"/>
</dbReference>
<name>A0A916UWH4_9HYPH</name>
<sequence length="280" mass="30531">MGRPSHKIGRLDPARAAPAVEGPRSDDRDFVQVVARALDVMRCFDGAHALLGNQDIASITGLPKSTVSRLTYTLTRVGYLAYDVRRQAYQPGDAALAVSSTLLRGLEARAMIREWLDECAAETNGTWGMTLRDRLDMVFLETGRTNEIIALQSTIGSRVPLASTAAGRCYLLSVADSERERLLQEIAAATPEETPPLRLWLEANADTFARDGYAVSCGAWKSHISGVALSVFSPAHSRTFIFSVTVLSAEYGDQRLRREVAPRLLALGERVRLLADSLAA</sequence>
<dbReference type="PANTHER" id="PTHR30136:SF33">
    <property type="entry name" value="TRANSCRIPTIONAL REGULATORY PROTEIN"/>
    <property type="match status" value="1"/>
</dbReference>
<feature type="domain" description="HTH iclR-type" evidence="5">
    <location>
        <begin position="31"/>
        <end position="93"/>
    </location>
</feature>
<evidence type="ECO:0000259" key="6">
    <source>
        <dbReference type="PROSITE" id="PS51078"/>
    </source>
</evidence>
<dbReference type="Pfam" id="PF01614">
    <property type="entry name" value="IclR_C"/>
    <property type="match status" value="1"/>
</dbReference>
<keyword evidence="8" id="KW-1185">Reference proteome</keyword>
<dbReference type="InterPro" id="IPR036388">
    <property type="entry name" value="WH-like_DNA-bd_sf"/>
</dbReference>
<dbReference type="SMART" id="SM00346">
    <property type="entry name" value="HTH_ICLR"/>
    <property type="match status" value="1"/>
</dbReference>
<keyword evidence="2" id="KW-0238">DNA-binding</keyword>
<dbReference type="Gene3D" id="3.30.450.40">
    <property type="match status" value="1"/>
</dbReference>
<dbReference type="InterPro" id="IPR050707">
    <property type="entry name" value="HTH_MetabolicPath_Reg"/>
</dbReference>
<evidence type="ECO:0000256" key="3">
    <source>
        <dbReference type="ARBA" id="ARBA00023163"/>
    </source>
</evidence>
<dbReference type="SUPFAM" id="SSF55781">
    <property type="entry name" value="GAF domain-like"/>
    <property type="match status" value="1"/>
</dbReference>
<feature type="domain" description="IclR-ED" evidence="6">
    <location>
        <begin position="94"/>
        <end position="280"/>
    </location>
</feature>
<evidence type="ECO:0000313" key="8">
    <source>
        <dbReference type="Proteomes" id="UP000637002"/>
    </source>
</evidence>
<evidence type="ECO:0000313" key="7">
    <source>
        <dbReference type="EMBL" id="GGC91849.1"/>
    </source>
</evidence>
<reference evidence="7" key="1">
    <citation type="journal article" date="2014" name="Int. J. Syst. Evol. Microbiol.">
        <title>Complete genome sequence of Corynebacterium casei LMG S-19264T (=DSM 44701T), isolated from a smear-ripened cheese.</title>
        <authorList>
            <consortium name="US DOE Joint Genome Institute (JGI-PGF)"/>
            <person name="Walter F."/>
            <person name="Albersmeier A."/>
            <person name="Kalinowski J."/>
            <person name="Ruckert C."/>
        </authorList>
    </citation>
    <scope>NUCLEOTIDE SEQUENCE</scope>
    <source>
        <strain evidence="7">CGMCC 1.12919</strain>
    </source>
</reference>
<evidence type="ECO:0000259" key="5">
    <source>
        <dbReference type="PROSITE" id="PS51077"/>
    </source>
</evidence>
<organism evidence="7 8">
    <name type="scientific">Chelatococcus reniformis</name>
    <dbReference type="NCBI Taxonomy" id="1494448"/>
    <lineage>
        <taxon>Bacteria</taxon>
        <taxon>Pseudomonadati</taxon>
        <taxon>Pseudomonadota</taxon>
        <taxon>Alphaproteobacteria</taxon>
        <taxon>Hyphomicrobiales</taxon>
        <taxon>Chelatococcaceae</taxon>
        <taxon>Chelatococcus</taxon>
    </lineage>
</organism>
<dbReference type="GO" id="GO:0003677">
    <property type="term" value="F:DNA binding"/>
    <property type="evidence" value="ECO:0007669"/>
    <property type="project" value="UniProtKB-KW"/>
</dbReference>
<dbReference type="AlphaFoldDB" id="A0A916UWH4"/>
<dbReference type="PROSITE" id="PS51077">
    <property type="entry name" value="HTH_ICLR"/>
    <property type="match status" value="1"/>
</dbReference>
<dbReference type="GO" id="GO:0045892">
    <property type="term" value="P:negative regulation of DNA-templated transcription"/>
    <property type="evidence" value="ECO:0007669"/>
    <property type="project" value="TreeGrafter"/>
</dbReference>
<dbReference type="PROSITE" id="PS51078">
    <property type="entry name" value="ICLR_ED"/>
    <property type="match status" value="1"/>
</dbReference>
<dbReference type="SUPFAM" id="SSF46785">
    <property type="entry name" value="Winged helix' DNA-binding domain"/>
    <property type="match status" value="1"/>
</dbReference>
<dbReference type="RefSeq" id="WP_188612582.1">
    <property type="nucleotide sequence ID" value="NZ_BMGG01000012.1"/>
</dbReference>
<gene>
    <name evidence="7" type="ORF">GCM10010994_57050</name>
</gene>
<dbReference type="InterPro" id="IPR014757">
    <property type="entry name" value="Tscrpt_reg_IclR_C"/>
</dbReference>
<dbReference type="EMBL" id="BMGG01000012">
    <property type="protein sequence ID" value="GGC91849.1"/>
    <property type="molecule type" value="Genomic_DNA"/>
</dbReference>
<dbReference type="Pfam" id="PF09339">
    <property type="entry name" value="HTH_IclR"/>
    <property type="match status" value="1"/>
</dbReference>
<dbReference type="InterPro" id="IPR036390">
    <property type="entry name" value="WH_DNA-bd_sf"/>
</dbReference>
<dbReference type="GO" id="GO:0003700">
    <property type="term" value="F:DNA-binding transcription factor activity"/>
    <property type="evidence" value="ECO:0007669"/>
    <property type="project" value="TreeGrafter"/>
</dbReference>
<protein>
    <submittedName>
        <fullName evidence="7">Transcriptional regulator</fullName>
    </submittedName>
</protein>
<proteinExistence type="predicted"/>
<dbReference type="Proteomes" id="UP000637002">
    <property type="component" value="Unassembled WGS sequence"/>
</dbReference>
<accession>A0A916UWH4</accession>
<feature type="region of interest" description="Disordered" evidence="4">
    <location>
        <begin position="1"/>
        <end position="24"/>
    </location>
</feature>
<evidence type="ECO:0000256" key="4">
    <source>
        <dbReference type="SAM" id="MobiDB-lite"/>
    </source>
</evidence>
<evidence type="ECO:0000256" key="1">
    <source>
        <dbReference type="ARBA" id="ARBA00023015"/>
    </source>
</evidence>
<keyword evidence="1" id="KW-0805">Transcription regulation</keyword>
<reference evidence="7" key="2">
    <citation type="submission" date="2020-09" db="EMBL/GenBank/DDBJ databases">
        <authorList>
            <person name="Sun Q."/>
            <person name="Zhou Y."/>
        </authorList>
    </citation>
    <scope>NUCLEOTIDE SEQUENCE</scope>
    <source>
        <strain evidence="7">CGMCC 1.12919</strain>
    </source>
</reference>
<dbReference type="InterPro" id="IPR005471">
    <property type="entry name" value="Tscrpt_reg_IclR_N"/>
</dbReference>
<evidence type="ECO:0000256" key="2">
    <source>
        <dbReference type="ARBA" id="ARBA00023125"/>
    </source>
</evidence>
<keyword evidence="3" id="KW-0804">Transcription</keyword>
<comment type="caution">
    <text evidence="7">The sequence shown here is derived from an EMBL/GenBank/DDBJ whole genome shotgun (WGS) entry which is preliminary data.</text>
</comment>
<dbReference type="Gene3D" id="1.10.10.10">
    <property type="entry name" value="Winged helix-like DNA-binding domain superfamily/Winged helix DNA-binding domain"/>
    <property type="match status" value="1"/>
</dbReference>